<dbReference type="Proteomes" id="UP000028534">
    <property type="component" value="Unassembled WGS sequence"/>
</dbReference>
<accession>A0A084EFX1</accession>
<name>A0A084EFX1_SPHYA</name>
<evidence type="ECO:0000313" key="2">
    <source>
        <dbReference type="Proteomes" id="UP000028534"/>
    </source>
</evidence>
<evidence type="ECO:0000313" key="1">
    <source>
        <dbReference type="EMBL" id="KEZ16863.1"/>
    </source>
</evidence>
<organism evidence="1 2">
    <name type="scientific">Sphingobium yanoikuyae</name>
    <name type="common">Sphingomonas yanoikuyae</name>
    <dbReference type="NCBI Taxonomy" id="13690"/>
    <lineage>
        <taxon>Bacteria</taxon>
        <taxon>Pseudomonadati</taxon>
        <taxon>Pseudomonadota</taxon>
        <taxon>Alphaproteobacteria</taxon>
        <taxon>Sphingomonadales</taxon>
        <taxon>Sphingomonadaceae</taxon>
        <taxon>Sphingobium</taxon>
    </lineage>
</organism>
<sequence length="80" mass="8832">MTIVIGPVPEQMLTTIRPFETVGMNPAGMTIFIISASTSTAQARGRLARTSLRSRCTDCALSYETRFCHVPLMVRQSAHF</sequence>
<reference evidence="1 2" key="1">
    <citation type="submission" date="2014-03" db="EMBL/GenBank/DDBJ databases">
        <title>Genome sequence of Sphingobium yanoikuyae B1.</title>
        <authorList>
            <person name="Gan H.M."/>
            <person name="Gan H.Y."/>
            <person name="Savka M.A."/>
        </authorList>
    </citation>
    <scope>NUCLEOTIDE SEQUENCE [LARGE SCALE GENOMIC DNA]</scope>
    <source>
        <strain evidence="1 2">B1</strain>
    </source>
</reference>
<dbReference type="EMBL" id="JGVR01000026">
    <property type="protein sequence ID" value="KEZ16863.1"/>
    <property type="molecule type" value="Genomic_DNA"/>
</dbReference>
<dbReference type="eggNOG" id="ENOG5031BE2">
    <property type="taxonomic scope" value="Bacteria"/>
</dbReference>
<dbReference type="AlphaFoldDB" id="A0A084EFX1"/>
<dbReference type="PATRIC" id="fig|13690.10.peg.3934"/>
<comment type="caution">
    <text evidence="1">The sequence shown here is derived from an EMBL/GenBank/DDBJ whole genome shotgun (WGS) entry which is preliminary data.</text>
</comment>
<protein>
    <submittedName>
        <fullName evidence="1">Uncharacterized protein</fullName>
    </submittedName>
</protein>
<proteinExistence type="predicted"/>
<gene>
    <name evidence="1" type="ORF">CP98_03835</name>
</gene>
<dbReference type="RefSeq" id="WP_063142278.1">
    <property type="nucleotide sequence ID" value="NZ_LSVG01000054.1"/>
</dbReference>